<dbReference type="PANTHER" id="PTHR46244">
    <property type="entry name" value="PHOSPHOENOLPYRUVATE-PROTEIN PHOSPHOTRANSFERASE"/>
    <property type="match status" value="1"/>
</dbReference>
<dbReference type="Pfam" id="PF02896">
    <property type="entry name" value="PEP-utilizers_C"/>
    <property type="match status" value="1"/>
</dbReference>
<dbReference type="GO" id="GO:0009401">
    <property type="term" value="P:phosphoenolpyruvate-dependent sugar phosphotransferase system"/>
    <property type="evidence" value="ECO:0007669"/>
    <property type="project" value="UniProtKB-KW"/>
</dbReference>
<evidence type="ECO:0000259" key="16">
    <source>
        <dbReference type="PROSITE" id="PS51350"/>
    </source>
</evidence>
<keyword evidence="14" id="KW-0460">Magnesium</keyword>
<evidence type="ECO:0000259" key="15">
    <source>
        <dbReference type="PROSITE" id="PS51094"/>
    </source>
</evidence>
<dbReference type="InterPro" id="IPR000121">
    <property type="entry name" value="PEP_util_C"/>
</dbReference>
<gene>
    <name evidence="17" type="primary">ptsP</name>
    <name evidence="17" type="ORF">DC083_02105</name>
</gene>
<evidence type="ECO:0000256" key="2">
    <source>
        <dbReference type="ARBA" id="ARBA00001946"/>
    </source>
</evidence>
<dbReference type="NCBIfam" id="TIGR01417">
    <property type="entry name" value="PTS_I_fam"/>
    <property type="match status" value="1"/>
</dbReference>
<dbReference type="InterPro" id="IPR036637">
    <property type="entry name" value="Phosphohistidine_dom_sf"/>
</dbReference>
<dbReference type="EC" id="2.7.3.9" evidence="5"/>
<evidence type="ECO:0000256" key="13">
    <source>
        <dbReference type="ARBA" id="ARBA00022777"/>
    </source>
</evidence>
<evidence type="ECO:0000256" key="7">
    <source>
        <dbReference type="ARBA" id="ARBA00022490"/>
    </source>
</evidence>
<dbReference type="RefSeq" id="WP_109188600.1">
    <property type="nucleotide sequence ID" value="NZ_BMYA01000001.1"/>
</dbReference>
<dbReference type="EMBL" id="QEWQ01000001">
    <property type="protein sequence ID" value="PWD82000.1"/>
    <property type="molecule type" value="Genomic_DNA"/>
</dbReference>
<dbReference type="SUPFAM" id="SSF55594">
    <property type="entry name" value="HPr-like"/>
    <property type="match status" value="1"/>
</dbReference>
<dbReference type="InterPro" id="IPR000032">
    <property type="entry name" value="HPr-like"/>
</dbReference>
<dbReference type="InterPro" id="IPR016152">
    <property type="entry name" value="PTrfase/Anion_transptr"/>
</dbReference>
<dbReference type="InterPro" id="IPR018274">
    <property type="entry name" value="PEP_util_AS"/>
</dbReference>
<evidence type="ECO:0000313" key="18">
    <source>
        <dbReference type="Proteomes" id="UP000245020"/>
    </source>
</evidence>
<feature type="domain" description="HPr" evidence="16">
    <location>
        <begin position="166"/>
        <end position="259"/>
    </location>
</feature>
<dbReference type="InterPro" id="IPR015813">
    <property type="entry name" value="Pyrv/PenolPyrv_kinase-like_dom"/>
</dbReference>
<accession>A0A2U2AH85</accession>
<dbReference type="Pfam" id="PF00381">
    <property type="entry name" value="PTS-HPr"/>
    <property type="match status" value="1"/>
</dbReference>
<dbReference type="PROSITE" id="PS51350">
    <property type="entry name" value="PTS_HPR_DOM"/>
    <property type="match status" value="1"/>
</dbReference>
<dbReference type="Gene3D" id="3.30.1340.10">
    <property type="entry name" value="HPr-like"/>
    <property type="match status" value="1"/>
</dbReference>
<keyword evidence="13" id="KW-0418">Kinase</keyword>
<dbReference type="SUPFAM" id="SSF47831">
    <property type="entry name" value="Enzyme I of the PEP:sugar phosphotransferase system HPr-binding (sub)domain"/>
    <property type="match status" value="1"/>
</dbReference>
<comment type="subcellular location">
    <subcellularLocation>
        <location evidence="3">Cytoplasm</location>
    </subcellularLocation>
</comment>
<evidence type="ECO:0000256" key="9">
    <source>
        <dbReference type="ARBA" id="ARBA00022597"/>
    </source>
</evidence>
<dbReference type="PRINTS" id="PR00107">
    <property type="entry name" value="PHOSPHOCPHPR"/>
</dbReference>
<keyword evidence="6" id="KW-0813">Transport</keyword>
<dbReference type="OrthoDB" id="9765468at2"/>
<dbReference type="Gene3D" id="1.10.274.10">
    <property type="entry name" value="PtsI, HPr-binding domain"/>
    <property type="match status" value="1"/>
</dbReference>
<protein>
    <recommendedName>
        <fullName evidence="5">phosphoenolpyruvate--protein phosphotransferase</fullName>
        <ecNumber evidence="5">2.7.3.9</ecNumber>
    </recommendedName>
</protein>
<evidence type="ECO:0000256" key="4">
    <source>
        <dbReference type="ARBA" id="ARBA00007837"/>
    </source>
</evidence>
<name>A0A2U2AH85_9GAMM</name>
<evidence type="ECO:0000256" key="12">
    <source>
        <dbReference type="ARBA" id="ARBA00022723"/>
    </source>
</evidence>
<evidence type="ECO:0000256" key="6">
    <source>
        <dbReference type="ARBA" id="ARBA00022448"/>
    </source>
</evidence>
<dbReference type="PROSITE" id="PS51094">
    <property type="entry name" value="PTS_EIIA_TYPE_2"/>
    <property type="match status" value="1"/>
</dbReference>
<dbReference type="Pfam" id="PF05524">
    <property type="entry name" value="PEP-utilisers_N"/>
    <property type="match status" value="1"/>
</dbReference>
<dbReference type="CDD" id="cd00367">
    <property type="entry name" value="PTS-HPr_like"/>
    <property type="match status" value="1"/>
</dbReference>
<dbReference type="InterPro" id="IPR002178">
    <property type="entry name" value="PTS_EIIA_type-2_dom"/>
</dbReference>
<evidence type="ECO:0000256" key="5">
    <source>
        <dbReference type="ARBA" id="ARBA00012232"/>
    </source>
</evidence>
<evidence type="ECO:0000256" key="8">
    <source>
        <dbReference type="ARBA" id="ARBA00022553"/>
    </source>
</evidence>
<dbReference type="PRINTS" id="PR01736">
    <property type="entry name" value="PHPHTRNFRASE"/>
</dbReference>
<evidence type="ECO:0000256" key="10">
    <source>
        <dbReference type="ARBA" id="ARBA00022679"/>
    </source>
</evidence>
<sequence>MASSTKLILTESSIKLNAAPKSKSEAIEQVGEILVAANAVEPNFGASMLQRESVSNTYLGSGIAIPHGMVEDKSSIKEDAIAVLQVPEGVEWNDGEKATLVVGIAAKGDNHITILRRLTRLMQNKELLTQLQTTNDPSLILKALLDDDASANAHNAGNTDAATDFAEKFEWTVDYPSGLHARPATAWSDAAKAWVEQGIKIQVRHQQEVADASNMVGLLQLGLREGDQVVISAEGDKAQDALMQLKQVITSLSKGEIEAAKKAAEALMNVKHGGWKPAAEITPIAGVTASPGFAMGQVYYLESKVLEIPDQPEPLISASDRLSRALEKTQLQLKSVVDDITRRLGAKDAEIFKAQSALLADEELMTLASQQMVAGHGVAWAWHEAVEVKANQLASNGNPLIAARAIDLRDIGQRVLANIDSSLKKNSLTDLPAGEFIVVAEDLTPSDTAGLDPNKVKGIATFAGGPTSHTAILARTLGIPAVVALGDKMGDKLGSTLADLGQKHTLVVDGDAGRVYLDPSEENLASAKEWAAQLAEKRLEAEKGRQLPATTTDDVNIIIGANINRPDQVKLALSEGAECVGLMRTEFLFLERGDTPTEDEQYATYLEMGQKLEGRELIIRTLDIGGDKQVAHLKLPHEENPFLGVRGSRLLLRRLDLMLPQLRALYRAAKEVSNIKIMFPMITSVSEVLTLKQYCEDVRSSLDAPEIPIGIMIEVPAAAVLADKLAEHVAFFSIGTNDLTQYTLATDRQNPVLAAEAKSLHPAVLRLIDLTVKGAQKHQRPVGVCGGLAGDPLGAQILMGLGVSELSMTPRDVAAVKAGIRKKSFADIKALAEKALSFESADEVEALQGGDE</sequence>
<dbReference type="SUPFAM" id="SSF52009">
    <property type="entry name" value="Phosphohistidine domain"/>
    <property type="match status" value="1"/>
</dbReference>
<dbReference type="InterPro" id="IPR008731">
    <property type="entry name" value="PTS_EIN"/>
</dbReference>
<keyword evidence="18" id="KW-1185">Reference proteome</keyword>
<dbReference type="Gene3D" id="3.50.30.10">
    <property type="entry name" value="Phosphohistidine domain"/>
    <property type="match status" value="1"/>
</dbReference>
<proteinExistence type="inferred from homology"/>
<keyword evidence="7" id="KW-0963">Cytoplasm</keyword>
<dbReference type="InterPro" id="IPR036618">
    <property type="entry name" value="PtsI_HPr-bd_sf"/>
</dbReference>
<dbReference type="GO" id="GO:0008965">
    <property type="term" value="F:phosphoenolpyruvate-protein phosphotransferase activity"/>
    <property type="evidence" value="ECO:0007669"/>
    <property type="project" value="UniProtKB-EC"/>
</dbReference>
<dbReference type="Pfam" id="PF00359">
    <property type="entry name" value="PTS_EIIA_2"/>
    <property type="match status" value="1"/>
</dbReference>
<comment type="cofactor">
    <cofactor evidence="2">
        <name>Mg(2+)</name>
        <dbReference type="ChEBI" id="CHEBI:18420"/>
    </cofactor>
</comment>
<comment type="catalytic activity">
    <reaction evidence="1">
        <text>L-histidyl-[protein] + phosphoenolpyruvate = N(pros)-phospho-L-histidyl-[protein] + pyruvate</text>
        <dbReference type="Rhea" id="RHEA:23880"/>
        <dbReference type="Rhea" id="RHEA-COMP:9745"/>
        <dbReference type="Rhea" id="RHEA-COMP:9746"/>
        <dbReference type="ChEBI" id="CHEBI:15361"/>
        <dbReference type="ChEBI" id="CHEBI:29979"/>
        <dbReference type="ChEBI" id="CHEBI:58702"/>
        <dbReference type="ChEBI" id="CHEBI:64837"/>
        <dbReference type="EC" id="2.7.3.9"/>
    </reaction>
</comment>
<dbReference type="PROSITE" id="PS00369">
    <property type="entry name" value="PTS_HPR_HIS"/>
    <property type="match status" value="1"/>
</dbReference>
<dbReference type="InterPro" id="IPR035895">
    <property type="entry name" value="HPr-like_sf"/>
</dbReference>
<evidence type="ECO:0000313" key="17">
    <source>
        <dbReference type="EMBL" id="PWD82000.1"/>
    </source>
</evidence>
<dbReference type="Gene3D" id="3.40.930.10">
    <property type="entry name" value="Mannitol-specific EII, Chain A"/>
    <property type="match status" value="1"/>
</dbReference>
<reference evidence="18" key="1">
    <citation type="submission" date="2018-05" db="EMBL/GenBank/DDBJ databases">
        <title>Ignatzschineria dubaiensis sp. nov., isolated from necrotic foot tissues of dromedaries (Camelus dromedarius) and associated maggots in Dubai, United Arab Emirates.</title>
        <authorList>
            <person name="Tsang C.C."/>
            <person name="Tang J.Y.M."/>
            <person name="Fong J.Y.H."/>
            <person name="Kinne J."/>
            <person name="Lee H.H."/>
            <person name="Joseph M."/>
            <person name="Jose S."/>
            <person name="Schuster R.K."/>
            <person name="Tang Y."/>
            <person name="Sivakumar S."/>
            <person name="Chen J.H.K."/>
            <person name="Teng J.L.L."/>
            <person name="Lau S.K.P."/>
            <person name="Wernery U."/>
            <person name="Woo P.C.Y."/>
        </authorList>
    </citation>
    <scope>NUCLEOTIDE SEQUENCE [LARGE SCALE GENOMIC DNA]</scope>
    <source>
        <strain evidence="18">KCTC 22644</strain>
    </source>
</reference>
<keyword evidence="11" id="KW-0598">Phosphotransferase system</keyword>
<evidence type="ECO:0000256" key="3">
    <source>
        <dbReference type="ARBA" id="ARBA00004496"/>
    </source>
</evidence>
<dbReference type="InterPro" id="IPR006318">
    <property type="entry name" value="PTS_EI-like"/>
</dbReference>
<comment type="caution">
    <text evidence="17">The sequence shown here is derived from an EMBL/GenBank/DDBJ whole genome shotgun (WGS) entry which is preliminary data.</text>
</comment>
<dbReference type="CDD" id="cd00211">
    <property type="entry name" value="PTS_IIA_fru"/>
    <property type="match status" value="1"/>
</dbReference>
<keyword evidence="12" id="KW-0479">Metal-binding</keyword>
<dbReference type="GO" id="GO:0016301">
    <property type="term" value="F:kinase activity"/>
    <property type="evidence" value="ECO:0007669"/>
    <property type="project" value="UniProtKB-KW"/>
</dbReference>
<dbReference type="InterPro" id="IPR008279">
    <property type="entry name" value="PEP-util_enz_mobile_dom"/>
</dbReference>
<dbReference type="SUPFAM" id="SSF55804">
    <property type="entry name" value="Phoshotransferase/anion transport protein"/>
    <property type="match status" value="1"/>
</dbReference>
<dbReference type="AlphaFoldDB" id="A0A2U2AH85"/>
<feature type="domain" description="PTS EIIA type-2" evidence="15">
    <location>
        <begin position="7"/>
        <end position="148"/>
    </location>
</feature>
<dbReference type="PROSITE" id="PS00372">
    <property type="entry name" value="PTS_EIIA_TYPE_2_HIS"/>
    <property type="match status" value="1"/>
</dbReference>
<keyword evidence="17" id="KW-0670">Pyruvate</keyword>
<keyword evidence="10 17" id="KW-0808">Transferase</keyword>
<organism evidence="17 18">
    <name type="scientific">Ignatzschineria ureiclastica</name>
    <dbReference type="NCBI Taxonomy" id="472582"/>
    <lineage>
        <taxon>Bacteria</taxon>
        <taxon>Pseudomonadati</taxon>
        <taxon>Pseudomonadota</taxon>
        <taxon>Gammaproteobacteria</taxon>
        <taxon>Cardiobacteriales</taxon>
        <taxon>Ignatzschineriaceae</taxon>
        <taxon>Ignatzschineria</taxon>
    </lineage>
</organism>
<dbReference type="GO" id="GO:0046872">
    <property type="term" value="F:metal ion binding"/>
    <property type="evidence" value="ECO:0007669"/>
    <property type="project" value="UniProtKB-KW"/>
</dbReference>
<dbReference type="PANTHER" id="PTHR46244:SF6">
    <property type="entry name" value="PHOSPHOENOLPYRUVATE-PROTEIN PHOSPHOTRANSFERASE"/>
    <property type="match status" value="1"/>
</dbReference>
<dbReference type="InterPro" id="IPR040442">
    <property type="entry name" value="Pyrv_kinase-like_dom_sf"/>
</dbReference>
<dbReference type="Pfam" id="PF00391">
    <property type="entry name" value="PEP-utilizers"/>
    <property type="match status" value="1"/>
</dbReference>
<dbReference type="GO" id="GO:0005737">
    <property type="term" value="C:cytoplasm"/>
    <property type="evidence" value="ECO:0007669"/>
    <property type="project" value="UniProtKB-SubCell"/>
</dbReference>
<keyword evidence="9" id="KW-0762">Sugar transport</keyword>
<comment type="similarity">
    <text evidence="4">Belongs to the PEP-utilizing enzyme family.</text>
</comment>
<dbReference type="PROSITE" id="PS00370">
    <property type="entry name" value="PEP_ENZYMES_PHOS_SITE"/>
    <property type="match status" value="1"/>
</dbReference>
<dbReference type="Gene3D" id="3.20.20.60">
    <property type="entry name" value="Phosphoenolpyruvate-binding domains"/>
    <property type="match status" value="1"/>
</dbReference>
<evidence type="ECO:0000256" key="11">
    <source>
        <dbReference type="ARBA" id="ARBA00022683"/>
    </source>
</evidence>
<dbReference type="SUPFAM" id="SSF51621">
    <property type="entry name" value="Phosphoenolpyruvate/pyruvate domain"/>
    <property type="match status" value="1"/>
</dbReference>
<dbReference type="Proteomes" id="UP000245020">
    <property type="component" value="Unassembled WGS sequence"/>
</dbReference>
<evidence type="ECO:0000256" key="1">
    <source>
        <dbReference type="ARBA" id="ARBA00000683"/>
    </source>
</evidence>
<dbReference type="InterPro" id="IPR001020">
    <property type="entry name" value="PTS_HPr_His_P_site"/>
</dbReference>
<evidence type="ECO:0000256" key="14">
    <source>
        <dbReference type="ARBA" id="ARBA00022842"/>
    </source>
</evidence>
<dbReference type="InterPro" id="IPR050499">
    <property type="entry name" value="PEP-utilizing_PTS_enzyme"/>
</dbReference>
<keyword evidence="8" id="KW-0597">Phosphoprotein</keyword>